<reference evidence="2 3" key="1">
    <citation type="submission" date="2019-10" db="EMBL/GenBank/DDBJ databases">
        <title>Unraveling microbial dark matter from salterns through culturing: the case of the genus Halosegnis.</title>
        <authorList>
            <person name="Duran-Viseras A."/>
            <person name="Andrei A.-S."/>
            <person name="Vera-Gargallo B."/>
            <person name="Ghai R."/>
            <person name="Sanchez-Porro C."/>
            <person name="Ventosa A."/>
        </authorList>
    </citation>
    <scope>NUCLEOTIDE SEQUENCE [LARGE SCALE GENOMIC DNA]</scope>
    <source>
        <strain evidence="2 3">F19-13</strain>
    </source>
</reference>
<evidence type="ECO:0000313" key="3">
    <source>
        <dbReference type="Proteomes" id="UP000326207"/>
    </source>
</evidence>
<comment type="caution">
    <text evidence="2">The sequence shown here is derived from an EMBL/GenBank/DDBJ whole genome shotgun (WGS) entry which is preliminary data.</text>
</comment>
<name>A0A5N5UN58_9EURY</name>
<gene>
    <name evidence="2" type="ORF">DP108_06345</name>
</gene>
<organism evidence="2 3">
    <name type="scientific">Halosegnis rubeus</name>
    <dbReference type="NCBI Taxonomy" id="2212850"/>
    <lineage>
        <taxon>Archaea</taxon>
        <taxon>Methanobacteriati</taxon>
        <taxon>Methanobacteriota</taxon>
        <taxon>Stenosarchaea group</taxon>
        <taxon>Halobacteria</taxon>
        <taxon>Halobacteriales</taxon>
        <taxon>Natronomonadaceae</taxon>
        <taxon>Halosegnis</taxon>
    </lineage>
</organism>
<dbReference type="EMBL" id="QMDY01000003">
    <property type="protein sequence ID" value="KAB7518783.1"/>
    <property type="molecule type" value="Genomic_DNA"/>
</dbReference>
<proteinExistence type="predicted"/>
<feature type="region of interest" description="Disordered" evidence="1">
    <location>
        <begin position="1"/>
        <end position="105"/>
    </location>
</feature>
<dbReference type="Proteomes" id="UP000326207">
    <property type="component" value="Unassembled WGS sequence"/>
</dbReference>
<dbReference type="AlphaFoldDB" id="A0A5N5UN58"/>
<protein>
    <submittedName>
        <fullName evidence="2">Uncharacterized protein</fullName>
    </submittedName>
</protein>
<sequence length="105" mass="11455">MTNTDGESLFDTLDSFADDTGGFGASTNDYGGDGGLRDNREGDFSLSTGRFRNPETGEFEDGGSPPDYDSEANRYRAENGQFKSRSADLYDEPAEVRFDDLGRQG</sequence>
<evidence type="ECO:0000256" key="1">
    <source>
        <dbReference type="SAM" id="MobiDB-lite"/>
    </source>
</evidence>
<accession>A0A5N5UN58</accession>
<feature type="compositionally biased region" description="Basic and acidic residues" evidence="1">
    <location>
        <begin position="94"/>
        <end position="105"/>
    </location>
</feature>
<evidence type="ECO:0000313" key="2">
    <source>
        <dbReference type="EMBL" id="KAB7518783.1"/>
    </source>
</evidence>
<dbReference type="RefSeq" id="WP_152156163.1">
    <property type="nucleotide sequence ID" value="NZ_QMDY01000003.1"/>
</dbReference>